<dbReference type="Gene3D" id="1.10.510.10">
    <property type="entry name" value="Transferase(Phosphotransferase) domain 1"/>
    <property type="match status" value="1"/>
</dbReference>
<organism evidence="2">
    <name type="scientific">Spironucleus salmonicida</name>
    <dbReference type="NCBI Taxonomy" id="348837"/>
    <lineage>
        <taxon>Eukaryota</taxon>
        <taxon>Metamonada</taxon>
        <taxon>Diplomonadida</taxon>
        <taxon>Hexamitidae</taxon>
        <taxon>Hexamitinae</taxon>
        <taxon>Spironucleus</taxon>
    </lineage>
</organism>
<dbReference type="VEuPathDB" id="GiardiaDB:SS50377_26574"/>
<evidence type="ECO:0000313" key="2">
    <source>
        <dbReference type="EMBL" id="EST41427.1"/>
    </source>
</evidence>
<evidence type="ECO:0000259" key="1">
    <source>
        <dbReference type="PROSITE" id="PS50011"/>
    </source>
</evidence>
<gene>
    <name evidence="3" type="ORF">SS50377_26574</name>
    <name evidence="2" type="ORF">SS50377_fx009</name>
</gene>
<evidence type="ECO:0000313" key="3">
    <source>
        <dbReference type="EMBL" id="KAH0572364.1"/>
    </source>
</evidence>
<keyword evidence="2" id="KW-0808">Transferase</keyword>
<dbReference type="GO" id="GO:0004672">
    <property type="term" value="F:protein kinase activity"/>
    <property type="evidence" value="ECO:0007669"/>
    <property type="project" value="InterPro"/>
</dbReference>
<sequence length="1286" mass="152253">MQHTIQYQYKQVNQMGSSSSQFIYYTLDAPKIKQLPFKLQILSEQVSKSQFTQSFKAINPLYQQILLVKAIQFPEKIDIQNLLFLEKYHQQCISLLKFSIASLFSFQQNILYLSRPFLPKTFENIRTNLKFYIYQALRAVNELHQHDLVHGNIKLENFLVTDTQEVFLVDSLISKPGTVQDELQLQFYYGYGDPNRICNDFFMSQKQNDNFELGLVIYQLCGKVLTQQVIQSNIFDFDNIDDDICIIIKKLLSRQCVPEIEVKIDYHVEQLLNLRFYLPNTRYGDINMLLSIGNTYIGLEVENEALIIIILHLLHRLNNFSDINESVEKKVLSFIEIVFSRVKCDLQLLILQVVFCLVEKLEVNQNKNYLIFFTNILSILPEINEELYYYPFIIICKFFVTNDLQQDIVQIINSKLRNNNKIDILKFIKTKNINIFESSIDQFYLVLCFTKLYKSVIKLSPKDNNLHMFLEDLMITYQYSFMGRLLLLCHDNVKDTGIANLLSTFLFNMQDFTSTSQILISRIIILVNSRQQDISSSFLLYAQESEQYKYCVDQIIQNQCMSQQFNVELLNLFIKRIQMGGVQPKMLYNFLEFLFQRLIQIFFTKLDGTFVVRYQTLIQITQVIQQLLIDDEDNSPVLINQLLSNLIIEKVMSQLKILFRQQLDLNLEQVTTEDPLIEAKLLIIQKNLLKLHIIFQIVDGKYHQCIFKQILEQQLKNHIFMEQLLIFLIINSHIIFNEISQAIQTSKIKVIDQNITQIIYIKDSRLEARLTPFKINKVSVKSLVHSFSFEEQVIEQKSMFEFLMKDYQWIFQNRSLQNYIITTFLNHNMSMNPESKFLQQFSSNEKIQQQLIQFAINFQQQIQANNVNDFYNFNTNTNLPFAETFYNFINNSSCYTVINKLLTNPINAQIFTPNLNKLNFICSQQLPVTLIKCITTEDNLIYIVEENNNFQVCQFFIPSNINQIIFNRLHYLYQTTTIKINSQSTELNQFSLNFKQLTLEQILRQYPLYEYKFDFDISNIHVTSSNIYLSSTTQTLQLFINQHSLLFQSAQNIFQKQNFLMFYSEQFPTSMILKTDQNLELQDKVQLSQYIISKLRKTTKVKQLNKIRYIKERAFGADQSIFKQGYFYSWSKQIITQDYQGLIIKQMILKEKIIYVTFIEQIIIVLDLKVQLYDYDFDLIQELLFDKQINRCFQIEQQIFITTNNQVYIIQNNKLMSTLNLHIINNIIKYNEQIILCNQFQIFSFDQFTKIVQPVVIQQVSLIKLVTIYQKYLVIIYETGFIEFLK</sequence>
<reference evidence="3" key="2">
    <citation type="submission" date="2020-12" db="EMBL/GenBank/DDBJ databases">
        <title>New Spironucleus salmonicida genome in near-complete chromosomes.</title>
        <authorList>
            <person name="Xu F."/>
            <person name="Kurt Z."/>
            <person name="Jimenez-Gonzalez A."/>
            <person name="Astvaldsson A."/>
            <person name="Andersson J.O."/>
            <person name="Svard S.G."/>
        </authorList>
    </citation>
    <scope>NUCLEOTIDE SEQUENCE</scope>
    <source>
        <strain evidence="3">ATCC 50377</strain>
    </source>
</reference>
<keyword evidence="2" id="KW-0418">Kinase</keyword>
<evidence type="ECO:0000313" key="4">
    <source>
        <dbReference type="Proteomes" id="UP000018208"/>
    </source>
</evidence>
<dbReference type="GeneID" id="94300597"/>
<feature type="domain" description="Protein kinase" evidence="1">
    <location>
        <begin position="9"/>
        <end position="297"/>
    </location>
</feature>
<dbReference type="PROSITE" id="PS50011">
    <property type="entry name" value="PROTEIN_KINASE_DOM"/>
    <property type="match status" value="1"/>
</dbReference>
<dbReference type="KEGG" id="ssao:94300597"/>
<protein>
    <submittedName>
        <fullName evidence="2">Kinase</fullName>
    </submittedName>
</protein>
<dbReference type="EMBL" id="KI546170">
    <property type="protein sequence ID" value="EST41427.1"/>
    <property type="molecule type" value="Genomic_DNA"/>
</dbReference>
<dbReference type="Proteomes" id="UP000018208">
    <property type="component" value="Unassembled WGS sequence"/>
</dbReference>
<reference evidence="2 3" key="1">
    <citation type="journal article" date="2014" name="PLoS Genet.">
        <title>The Genome of Spironucleus salmonicida Highlights a Fish Pathogen Adapted to Fluctuating Environments.</title>
        <authorList>
            <person name="Xu F."/>
            <person name="Jerlstrom-Hultqvist J."/>
            <person name="Einarsson E."/>
            <person name="Astvaldsson A."/>
            <person name="Svard S.G."/>
            <person name="Andersson J.O."/>
        </authorList>
    </citation>
    <scope>NUCLEOTIDE SEQUENCE</scope>
    <source>
        <strain evidence="3">ATCC 50377</strain>
    </source>
</reference>
<accession>V6LAI8</accession>
<name>V6LAI8_9EUKA</name>
<keyword evidence="4" id="KW-1185">Reference proteome</keyword>
<dbReference type="InterPro" id="IPR000719">
    <property type="entry name" value="Prot_kinase_dom"/>
</dbReference>
<dbReference type="GO" id="GO:0005524">
    <property type="term" value="F:ATP binding"/>
    <property type="evidence" value="ECO:0007669"/>
    <property type="project" value="InterPro"/>
</dbReference>
<dbReference type="OrthoDB" id="242910at2759"/>
<dbReference type="SUPFAM" id="SSF56112">
    <property type="entry name" value="Protein kinase-like (PK-like)"/>
    <property type="match status" value="1"/>
</dbReference>
<dbReference type="RefSeq" id="XP_067763137.1">
    <property type="nucleotide sequence ID" value="XM_067910381.1"/>
</dbReference>
<dbReference type="EMBL" id="AUWU02000006">
    <property type="protein sequence ID" value="KAH0572364.1"/>
    <property type="molecule type" value="Genomic_DNA"/>
</dbReference>
<dbReference type="InterPro" id="IPR011009">
    <property type="entry name" value="Kinase-like_dom_sf"/>
</dbReference>
<proteinExistence type="predicted"/>